<sequence>MLYPSLEEVKKLAKNHNVIPVSMEVYADMETPISLFKRFENSKYCFLLESVEGGEKWARYSIIGKNPFLIVKSYKDSTIIQDKNGAVKEEKGNPVEIIRELMNKYKGADIPDLPRFNGGAVGFFGYDLIRYYENLPNVPEDDLELPECHFLFTDEVLVFDHLKQKIHIIVNLHVGGNIERDYNSAADRIKSIYKEILDTRWKVFDDFIPSFDKDSVKEPKTLKYTSNISKELFCRNVLKAKEYISRGEVSQVVLSRRLCVETEEHPFNVYRVLRVINPSPYMYYLKFDDYKIVGSSPEMLARVEDGIVETCPIAGTRKRGKTKEEDEQLEKELLSDKKELSEHVMLVDLGISDVKKVAKEGTVKTNSLMHIEKYSHVMHIVSNITGELREDKTAFDALMSIMPAGTLSGAPKVRAMEIIYELENVKRGPYGGAIGYLSFNGNLDSCITIRTIIFKDGKAYIQAGAGIVADSVPENEYQETINKLGALLKALEETGEFYSDYKGLKKLQLAGN</sequence>
<comment type="subunit">
    <text evidence="4 15">Heterotetramer consisting of two non-identical subunits: a beta subunit (TrpG) and a large alpha subunit (TrpE).</text>
</comment>
<evidence type="ECO:0000256" key="15">
    <source>
        <dbReference type="RuleBase" id="RU364045"/>
    </source>
</evidence>
<dbReference type="RefSeq" id="WP_101300824.1">
    <property type="nucleotide sequence ID" value="NZ_CP025197.1"/>
</dbReference>
<feature type="domain" description="Anthranilate synthase component I N-terminal" evidence="17">
    <location>
        <begin position="28"/>
        <end position="168"/>
    </location>
</feature>
<keyword evidence="8 15" id="KW-0479">Metal-binding</keyword>
<dbReference type="PANTHER" id="PTHR11236">
    <property type="entry name" value="AMINOBENZOATE/ANTHRANILATE SYNTHASE"/>
    <property type="match status" value="1"/>
</dbReference>
<dbReference type="UniPathway" id="UPA00035">
    <property type="reaction ID" value="UER00040"/>
</dbReference>
<gene>
    <name evidence="15 18" type="primary">trpE</name>
    <name evidence="18" type="ORF">HVS_07725</name>
</gene>
<evidence type="ECO:0000259" key="16">
    <source>
        <dbReference type="Pfam" id="PF00425"/>
    </source>
</evidence>
<comment type="catalytic activity">
    <reaction evidence="14 15">
        <text>chorismate + L-glutamine = anthranilate + pyruvate + L-glutamate + H(+)</text>
        <dbReference type="Rhea" id="RHEA:21732"/>
        <dbReference type="ChEBI" id="CHEBI:15361"/>
        <dbReference type="ChEBI" id="CHEBI:15378"/>
        <dbReference type="ChEBI" id="CHEBI:16567"/>
        <dbReference type="ChEBI" id="CHEBI:29748"/>
        <dbReference type="ChEBI" id="CHEBI:29985"/>
        <dbReference type="ChEBI" id="CHEBI:58359"/>
        <dbReference type="EC" id="4.1.3.27"/>
    </reaction>
</comment>
<dbReference type="Pfam" id="PF04715">
    <property type="entry name" value="Anth_synt_I_N"/>
    <property type="match status" value="1"/>
</dbReference>
<evidence type="ECO:0000256" key="4">
    <source>
        <dbReference type="ARBA" id="ARBA00011575"/>
    </source>
</evidence>
<evidence type="ECO:0000256" key="12">
    <source>
        <dbReference type="ARBA" id="ARBA00023239"/>
    </source>
</evidence>
<evidence type="ECO:0000313" key="18">
    <source>
        <dbReference type="EMBL" id="AUG57456.1"/>
    </source>
</evidence>
<dbReference type="SUPFAM" id="SSF56322">
    <property type="entry name" value="ADC synthase"/>
    <property type="match status" value="1"/>
</dbReference>
<dbReference type="InterPro" id="IPR015890">
    <property type="entry name" value="Chorismate_C"/>
</dbReference>
<dbReference type="KEGG" id="hsc:HVS_07725"/>
<evidence type="ECO:0000256" key="14">
    <source>
        <dbReference type="ARBA" id="ARBA00047683"/>
    </source>
</evidence>
<dbReference type="Pfam" id="PF00425">
    <property type="entry name" value="Chorismate_bind"/>
    <property type="match status" value="1"/>
</dbReference>
<evidence type="ECO:0000256" key="1">
    <source>
        <dbReference type="ARBA" id="ARBA00001946"/>
    </source>
</evidence>
<dbReference type="Proteomes" id="UP000233534">
    <property type="component" value="Chromosome"/>
</dbReference>
<dbReference type="InterPro" id="IPR005801">
    <property type="entry name" value="ADC_synthase"/>
</dbReference>
<dbReference type="InterPro" id="IPR005256">
    <property type="entry name" value="Anth_synth_I_PabB"/>
</dbReference>
<evidence type="ECO:0000256" key="9">
    <source>
        <dbReference type="ARBA" id="ARBA00022822"/>
    </source>
</evidence>
<evidence type="ECO:0000256" key="11">
    <source>
        <dbReference type="ARBA" id="ARBA00023141"/>
    </source>
</evidence>
<dbReference type="PRINTS" id="PR00095">
    <property type="entry name" value="ANTSNTHASEI"/>
</dbReference>
<dbReference type="InterPro" id="IPR006805">
    <property type="entry name" value="Anth_synth_I_N"/>
</dbReference>
<evidence type="ECO:0000256" key="2">
    <source>
        <dbReference type="ARBA" id="ARBA00004873"/>
    </source>
</evidence>
<comment type="pathway">
    <text evidence="2 15">Amino-acid biosynthesis; L-tryptophan biosynthesis; L-tryptophan from chorismate: step 1/5.</text>
</comment>
<dbReference type="PANTHER" id="PTHR11236:SF48">
    <property type="entry name" value="ISOCHORISMATE SYNTHASE MENF"/>
    <property type="match status" value="1"/>
</dbReference>
<dbReference type="GO" id="GO:0004049">
    <property type="term" value="F:anthranilate synthase activity"/>
    <property type="evidence" value="ECO:0007669"/>
    <property type="project" value="UniProtKB-EC"/>
</dbReference>
<evidence type="ECO:0000256" key="13">
    <source>
        <dbReference type="ARBA" id="ARBA00025634"/>
    </source>
</evidence>
<reference evidence="18 19" key="1">
    <citation type="submission" date="2017-12" db="EMBL/GenBank/DDBJ databases">
        <title>Complete genome sequence of Herbivorax saccincola GGR1, a novel Cellulosome-producing hydrolytic bacterium in a thermophilic biogas plant, established by Illumina and Nanopore MinION sequencing.</title>
        <authorList>
            <person name="Pechtl A."/>
            <person name="Ruckert C."/>
            <person name="Koeck D.E."/>
            <person name="Maus I."/>
            <person name="Winkler A."/>
            <person name="Kalinowski J."/>
            <person name="Puhler A."/>
            <person name="Schwarz W.W."/>
            <person name="Zverlov V.V."/>
            <person name="Schluter A."/>
            <person name="Liebl W."/>
        </authorList>
    </citation>
    <scope>NUCLEOTIDE SEQUENCE [LARGE SCALE GENOMIC DNA]</scope>
    <source>
        <strain evidence="19">SR1</strain>
    </source>
</reference>
<keyword evidence="19" id="KW-1185">Reference proteome</keyword>
<dbReference type="InterPro" id="IPR019999">
    <property type="entry name" value="Anth_synth_I-like"/>
</dbReference>
<name>A0A2K9E7E8_9FIRM</name>
<evidence type="ECO:0000256" key="6">
    <source>
        <dbReference type="ARBA" id="ARBA00020653"/>
    </source>
</evidence>
<keyword evidence="9 15" id="KW-0822">Tryptophan biosynthesis</keyword>
<keyword evidence="11 15" id="KW-0057">Aromatic amino acid biosynthesis</keyword>
<keyword evidence="7 15" id="KW-0028">Amino-acid biosynthesis</keyword>
<protein>
    <recommendedName>
        <fullName evidence="6 15">Anthranilate synthase component 1</fullName>
        <ecNumber evidence="5 15">4.1.3.27</ecNumber>
    </recommendedName>
</protein>
<evidence type="ECO:0000256" key="8">
    <source>
        <dbReference type="ARBA" id="ARBA00022723"/>
    </source>
</evidence>
<comment type="function">
    <text evidence="13 15">Part of a heterotetrameric complex that catalyzes the two-step biosynthesis of anthranilate, an intermediate in the biosynthesis of L-tryptophan. In the first step, the glutamine-binding beta subunit (TrpG) of anthranilate synthase (AS) provides the glutamine amidotransferase activity which generates ammonia as a substrate that, along with chorismate, is used in the second step, catalyzed by the large alpha subunit of AS (TrpE) to produce anthranilate. In the absence of TrpG, TrpE can synthesize anthranilate directly from chorismate and high concentrations of ammonia.</text>
</comment>
<comment type="similarity">
    <text evidence="3 15">Belongs to the anthranilate synthase component I family.</text>
</comment>
<dbReference type="AlphaFoldDB" id="A0A2K9E7E8"/>
<evidence type="ECO:0000259" key="17">
    <source>
        <dbReference type="Pfam" id="PF04715"/>
    </source>
</evidence>
<evidence type="ECO:0000256" key="5">
    <source>
        <dbReference type="ARBA" id="ARBA00012266"/>
    </source>
</evidence>
<evidence type="ECO:0000256" key="3">
    <source>
        <dbReference type="ARBA" id="ARBA00009562"/>
    </source>
</evidence>
<accession>A0A2K9E7E8</accession>
<keyword evidence="10 15" id="KW-0460">Magnesium</keyword>
<dbReference type="GO" id="GO:0046872">
    <property type="term" value="F:metal ion binding"/>
    <property type="evidence" value="ECO:0007669"/>
    <property type="project" value="UniProtKB-KW"/>
</dbReference>
<evidence type="ECO:0000313" key="19">
    <source>
        <dbReference type="Proteomes" id="UP000233534"/>
    </source>
</evidence>
<dbReference type="NCBIfam" id="TIGR00564">
    <property type="entry name" value="trpE_most"/>
    <property type="match status" value="1"/>
</dbReference>
<proteinExistence type="inferred from homology"/>
<feature type="domain" description="Chorismate-utilising enzyme C-terminal" evidence="16">
    <location>
        <begin position="230"/>
        <end position="483"/>
    </location>
</feature>
<dbReference type="EC" id="4.1.3.27" evidence="5 15"/>
<evidence type="ECO:0000256" key="7">
    <source>
        <dbReference type="ARBA" id="ARBA00022605"/>
    </source>
</evidence>
<dbReference type="EMBL" id="CP025197">
    <property type="protein sequence ID" value="AUG57456.1"/>
    <property type="molecule type" value="Genomic_DNA"/>
</dbReference>
<evidence type="ECO:0000256" key="10">
    <source>
        <dbReference type="ARBA" id="ARBA00022842"/>
    </source>
</evidence>
<organism evidence="18 19">
    <name type="scientific">Acetivibrio saccincola</name>
    <dbReference type="NCBI Taxonomy" id="1677857"/>
    <lineage>
        <taxon>Bacteria</taxon>
        <taxon>Bacillati</taxon>
        <taxon>Bacillota</taxon>
        <taxon>Clostridia</taxon>
        <taxon>Eubacteriales</taxon>
        <taxon>Oscillospiraceae</taxon>
        <taxon>Acetivibrio</taxon>
    </lineage>
</organism>
<keyword evidence="12 15" id="KW-0456">Lyase</keyword>
<dbReference type="GO" id="GO:0000162">
    <property type="term" value="P:L-tryptophan biosynthetic process"/>
    <property type="evidence" value="ECO:0007669"/>
    <property type="project" value="UniProtKB-UniPathway"/>
</dbReference>
<dbReference type="Gene3D" id="3.60.120.10">
    <property type="entry name" value="Anthranilate synthase"/>
    <property type="match status" value="1"/>
</dbReference>
<comment type="cofactor">
    <cofactor evidence="1 15">
        <name>Mg(2+)</name>
        <dbReference type="ChEBI" id="CHEBI:18420"/>
    </cofactor>
</comment>